<dbReference type="AlphaFoldDB" id="A0A672HZY3"/>
<comment type="subcellular location">
    <subcellularLocation>
        <location evidence="1">Nucleus</location>
    </subcellularLocation>
</comment>
<keyword evidence="4" id="KW-0479">Metal-binding</keyword>
<comment type="similarity">
    <text evidence="2">Belongs to the krueppel C2H2-type zinc-finger protein family.</text>
</comment>
<keyword evidence="8" id="KW-0832">Ubl conjugation</keyword>
<evidence type="ECO:0000256" key="4">
    <source>
        <dbReference type="ARBA" id="ARBA00022723"/>
    </source>
</evidence>
<feature type="domain" description="C2H2-type" evidence="15">
    <location>
        <begin position="591"/>
        <end position="618"/>
    </location>
</feature>
<feature type="domain" description="C2H2-type" evidence="15">
    <location>
        <begin position="451"/>
        <end position="478"/>
    </location>
</feature>
<reference evidence="16" key="1">
    <citation type="submission" date="2019-06" db="EMBL/GenBank/DDBJ databases">
        <authorList>
            <consortium name="Wellcome Sanger Institute Data Sharing"/>
        </authorList>
    </citation>
    <scope>NUCLEOTIDE SEQUENCE [LARGE SCALE GENOMIC DNA]</scope>
</reference>
<dbReference type="Gene3D" id="3.30.160.60">
    <property type="entry name" value="Classic Zinc Finger"/>
    <property type="match status" value="8"/>
</dbReference>
<evidence type="ECO:0000256" key="13">
    <source>
        <dbReference type="PROSITE-ProRule" id="PRU00042"/>
    </source>
</evidence>
<feature type="region of interest" description="Disordered" evidence="14">
    <location>
        <begin position="51"/>
        <end position="87"/>
    </location>
</feature>
<sequence length="618" mass="71598">MSSVQALREFINQRLTAAAGEIFTVFQQTLVHFEEEIYRQRKLLEIKRKSQISGDQTESPQQHIGHQKTSSSLEQEEHEAPHIKEEEDVVEVTVTDAEGDDSHHSVRDLTTQRLTAAAEEIFTLFQQTVVQYEEEIGRQHRMLEVNWNPQIKLTRTELQQDHDCREEQLRKQETNYCLGQDEPEPPQIKQESELPHIKQEDPELPHFKNEEPKPPQKKEDEPEPRHIEEEEPEPPQIKQEEPEPSHIKEEKEEPGLHQFKEEQEEPESSQTEEHEELSSSQKGEPFILKVESETFKVPSVEDQSDLSEPGVPETEQFLSQDSEVHHVKRHTDSESTGNAKLKKVNVFHRNSVNSFHVSEKQAECEKLLCEETCEKTDHKKHQFCQKVEKVSDEKILYGICGISFSQPSLFLVHMGTHTGEKPHSCGTCGKSFRRQSHLLIHMRIHTGEKPYSCEICGKSFSQQSVLKVHRTIHTGEKPHSCETCGKSFRKRYHLFVHMRIHTGEKPYSCETCGKSFSQRTPWLRHSGTHIGEKPYSSETCGKSFSQQSVLNDHKRIHAGEKRHSCETCGKRFSQQGYLKVHMRIHTGEKPHSCETCGKCFRHKSTLKNHMRTHSHKKC</sequence>
<feature type="compositionally biased region" description="Polar residues" evidence="14">
    <location>
        <begin position="51"/>
        <end position="73"/>
    </location>
</feature>
<reference evidence="16" key="2">
    <citation type="submission" date="2025-08" db="UniProtKB">
        <authorList>
            <consortium name="Ensembl"/>
        </authorList>
    </citation>
    <scope>IDENTIFICATION</scope>
</reference>
<dbReference type="PROSITE" id="PS00028">
    <property type="entry name" value="ZINC_FINGER_C2H2_1"/>
    <property type="match status" value="6"/>
</dbReference>
<evidence type="ECO:0000256" key="12">
    <source>
        <dbReference type="ARBA" id="ARBA00023242"/>
    </source>
</evidence>
<dbReference type="SUPFAM" id="SSF57667">
    <property type="entry name" value="beta-beta-alpha zinc fingers"/>
    <property type="match status" value="4"/>
</dbReference>
<proteinExistence type="inferred from homology"/>
<evidence type="ECO:0000313" key="16">
    <source>
        <dbReference type="Ensembl" id="ENSSFAP00005034537.1"/>
    </source>
</evidence>
<dbReference type="Pfam" id="PF00096">
    <property type="entry name" value="zf-C2H2"/>
    <property type="match status" value="6"/>
</dbReference>
<evidence type="ECO:0000256" key="7">
    <source>
        <dbReference type="ARBA" id="ARBA00022833"/>
    </source>
</evidence>
<dbReference type="GO" id="GO:0010468">
    <property type="term" value="P:regulation of gene expression"/>
    <property type="evidence" value="ECO:0007669"/>
    <property type="project" value="TreeGrafter"/>
</dbReference>
<keyword evidence="6 13" id="KW-0863">Zinc-finger</keyword>
<evidence type="ECO:0000256" key="1">
    <source>
        <dbReference type="ARBA" id="ARBA00004123"/>
    </source>
</evidence>
<dbReference type="GO" id="GO:0003677">
    <property type="term" value="F:DNA binding"/>
    <property type="evidence" value="ECO:0007669"/>
    <property type="project" value="UniProtKB-KW"/>
</dbReference>
<keyword evidence="5" id="KW-0677">Repeat</keyword>
<evidence type="ECO:0000256" key="9">
    <source>
        <dbReference type="ARBA" id="ARBA00023015"/>
    </source>
</evidence>
<protein>
    <submittedName>
        <fullName evidence="16">Zinc finger protein 436-like</fullName>
    </submittedName>
</protein>
<gene>
    <name evidence="16" type="primary">LOC115408249</name>
</gene>
<keyword evidence="10" id="KW-0238">DNA-binding</keyword>
<dbReference type="OrthoDB" id="6077919at2759"/>
<feature type="compositionally biased region" description="Basic and acidic residues" evidence="14">
    <location>
        <begin position="238"/>
        <end position="261"/>
    </location>
</feature>
<dbReference type="FunFam" id="3.30.160.60:FF:002343">
    <property type="entry name" value="Zinc finger protein 33A"/>
    <property type="match status" value="1"/>
</dbReference>
<evidence type="ECO:0000256" key="5">
    <source>
        <dbReference type="ARBA" id="ARBA00022737"/>
    </source>
</evidence>
<feature type="domain" description="C2H2-type" evidence="15">
    <location>
        <begin position="535"/>
        <end position="562"/>
    </location>
</feature>
<evidence type="ECO:0000313" key="17">
    <source>
        <dbReference type="Proteomes" id="UP000472267"/>
    </source>
</evidence>
<feature type="domain" description="C2H2-type" evidence="15">
    <location>
        <begin position="507"/>
        <end position="534"/>
    </location>
</feature>
<dbReference type="Proteomes" id="UP000472267">
    <property type="component" value="Chromosome 20"/>
</dbReference>
<feature type="region of interest" description="Disordered" evidence="14">
    <location>
        <begin position="198"/>
        <end position="286"/>
    </location>
</feature>
<dbReference type="FunFam" id="3.30.160.60:FF:000690">
    <property type="entry name" value="Zinc finger protein 354C"/>
    <property type="match status" value="1"/>
</dbReference>
<dbReference type="SMART" id="SM00355">
    <property type="entry name" value="ZnF_C2H2"/>
    <property type="match status" value="8"/>
</dbReference>
<dbReference type="Pfam" id="PF23561">
    <property type="entry name" value="zf-C2H2_15"/>
    <property type="match status" value="1"/>
</dbReference>
<dbReference type="FunFam" id="3.30.160.60:FF:000557">
    <property type="entry name" value="zinc finger and SCAN domain-containing protein 29"/>
    <property type="match status" value="1"/>
</dbReference>
<feature type="domain" description="C2H2-type" evidence="15">
    <location>
        <begin position="563"/>
        <end position="590"/>
    </location>
</feature>
<feature type="domain" description="C2H2-type" evidence="15">
    <location>
        <begin position="479"/>
        <end position="506"/>
    </location>
</feature>
<reference evidence="16" key="3">
    <citation type="submission" date="2025-09" db="UniProtKB">
        <authorList>
            <consortium name="Ensembl"/>
        </authorList>
    </citation>
    <scope>IDENTIFICATION</scope>
</reference>
<dbReference type="InterPro" id="IPR013087">
    <property type="entry name" value="Znf_C2H2_type"/>
</dbReference>
<organism evidence="16 17">
    <name type="scientific">Salarias fasciatus</name>
    <name type="common">Jewelled blenny</name>
    <name type="synonym">Blennius fasciatus</name>
    <dbReference type="NCBI Taxonomy" id="181472"/>
    <lineage>
        <taxon>Eukaryota</taxon>
        <taxon>Metazoa</taxon>
        <taxon>Chordata</taxon>
        <taxon>Craniata</taxon>
        <taxon>Vertebrata</taxon>
        <taxon>Euteleostomi</taxon>
        <taxon>Actinopterygii</taxon>
        <taxon>Neopterygii</taxon>
        <taxon>Teleostei</taxon>
        <taxon>Neoteleostei</taxon>
        <taxon>Acanthomorphata</taxon>
        <taxon>Ovalentaria</taxon>
        <taxon>Blenniimorphae</taxon>
        <taxon>Blenniiformes</taxon>
        <taxon>Blennioidei</taxon>
        <taxon>Blenniidae</taxon>
        <taxon>Salariinae</taxon>
        <taxon>Salarias</taxon>
    </lineage>
</organism>
<dbReference type="PANTHER" id="PTHR16515">
    <property type="entry name" value="PR DOMAIN ZINC FINGER PROTEIN"/>
    <property type="match status" value="1"/>
</dbReference>
<evidence type="ECO:0000256" key="11">
    <source>
        <dbReference type="ARBA" id="ARBA00023163"/>
    </source>
</evidence>
<evidence type="ECO:0000256" key="14">
    <source>
        <dbReference type="SAM" id="MobiDB-lite"/>
    </source>
</evidence>
<dbReference type="GO" id="GO:0008270">
    <property type="term" value="F:zinc ion binding"/>
    <property type="evidence" value="ECO:0007669"/>
    <property type="project" value="UniProtKB-KW"/>
</dbReference>
<evidence type="ECO:0000256" key="6">
    <source>
        <dbReference type="ARBA" id="ARBA00022771"/>
    </source>
</evidence>
<dbReference type="PROSITE" id="PS50157">
    <property type="entry name" value="ZINC_FINGER_C2H2_2"/>
    <property type="match status" value="8"/>
</dbReference>
<dbReference type="InParanoid" id="A0A672HZY3"/>
<dbReference type="InterPro" id="IPR036236">
    <property type="entry name" value="Znf_C2H2_sf"/>
</dbReference>
<dbReference type="InterPro" id="IPR050331">
    <property type="entry name" value="Zinc_finger"/>
</dbReference>
<name>A0A672HZY3_SALFA</name>
<evidence type="ECO:0000256" key="8">
    <source>
        <dbReference type="ARBA" id="ARBA00022843"/>
    </source>
</evidence>
<dbReference type="FunFam" id="3.30.160.60:FF:000624">
    <property type="entry name" value="zinc finger protein 697"/>
    <property type="match status" value="1"/>
</dbReference>
<dbReference type="Ensembl" id="ENSSFAT00005035837.1">
    <property type="protein sequence ID" value="ENSSFAP00005034537.1"/>
    <property type="gene ID" value="ENSSFAG00005017524.1"/>
</dbReference>
<accession>A0A672HZY3</accession>
<keyword evidence="12" id="KW-0539">Nucleus</keyword>
<keyword evidence="9" id="KW-0805">Transcription regulation</keyword>
<evidence type="ECO:0000256" key="3">
    <source>
        <dbReference type="ARBA" id="ARBA00022499"/>
    </source>
</evidence>
<dbReference type="RefSeq" id="XP_029974753.1">
    <property type="nucleotide sequence ID" value="XM_030118893.1"/>
</dbReference>
<evidence type="ECO:0000256" key="10">
    <source>
        <dbReference type="ARBA" id="ARBA00023125"/>
    </source>
</evidence>
<feature type="domain" description="C2H2-type" evidence="15">
    <location>
        <begin position="400"/>
        <end position="422"/>
    </location>
</feature>
<dbReference type="GO" id="GO:0005634">
    <property type="term" value="C:nucleus"/>
    <property type="evidence" value="ECO:0007669"/>
    <property type="project" value="UniProtKB-SubCell"/>
</dbReference>
<evidence type="ECO:0000259" key="15">
    <source>
        <dbReference type="PROSITE" id="PS50157"/>
    </source>
</evidence>
<dbReference type="PANTHER" id="PTHR16515:SF49">
    <property type="entry name" value="GASTRULA ZINC FINGER PROTEIN XLCGF49.1-LIKE-RELATED"/>
    <property type="match status" value="1"/>
</dbReference>
<evidence type="ECO:0000256" key="2">
    <source>
        <dbReference type="ARBA" id="ARBA00006991"/>
    </source>
</evidence>
<feature type="compositionally biased region" description="Basic and acidic residues" evidence="14">
    <location>
        <begin position="198"/>
        <end position="228"/>
    </location>
</feature>
<dbReference type="GeneID" id="115408249"/>
<feature type="domain" description="C2H2-type" evidence="15">
    <location>
        <begin position="423"/>
        <end position="450"/>
    </location>
</feature>
<keyword evidence="7" id="KW-0862">Zinc</keyword>
<keyword evidence="11" id="KW-0804">Transcription</keyword>
<dbReference type="FunFam" id="3.30.160.60:FF:001506">
    <property type="entry name" value="Zinc finger protein"/>
    <property type="match status" value="2"/>
</dbReference>
<dbReference type="FunFam" id="3.30.160.60:FF:001480">
    <property type="entry name" value="Si:cabz01071911.3"/>
    <property type="match status" value="1"/>
</dbReference>
<dbReference type="InterPro" id="IPR056436">
    <property type="entry name" value="Znf-C2H2_ZIC1-5/GLI1-3-like"/>
</dbReference>
<keyword evidence="17" id="KW-1185">Reference proteome</keyword>
<dbReference type="OMA" id="HENQPES"/>
<keyword evidence="3" id="KW-1017">Isopeptide bond</keyword>